<dbReference type="RefSeq" id="WP_313272120.1">
    <property type="nucleotide sequence ID" value="NZ_JASXSX010000001.1"/>
</dbReference>
<accession>A0ABU3ICG0</accession>
<name>A0ABU3ICG0_9ACTO</name>
<dbReference type="Proteomes" id="UP001247542">
    <property type="component" value="Unassembled WGS sequence"/>
</dbReference>
<reference evidence="2 3" key="1">
    <citation type="submission" date="2023-06" db="EMBL/GenBank/DDBJ databases">
        <title>Draft genome sequence of Gleimia hominis type strain CCUG 57540T.</title>
        <authorList>
            <person name="Salva-Serra F."/>
            <person name="Cardew S."/>
            <person name="Jensie Markopoulos S."/>
            <person name="Ohlen M."/>
            <person name="Inganas E."/>
            <person name="Svensson-Stadler L."/>
            <person name="Moore E.R.B."/>
        </authorList>
    </citation>
    <scope>NUCLEOTIDE SEQUENCE [LARGE SCALE GENOMIC DNA]</scope>
    <source>
        <strain evidence="2 3">CCUG 57540</strain>
    </source>
</reference>
<feature type="transmembrane region" description="Helical" evidence="1">
    <location>
        <begin position="100"/>
        <end position="120"/>
    </location>
</feature>
<comment type="caution">
    <text evidence="2">The sequence shown here is derived from an EMBL/GenBank/DDBJ whole genome shotgun (WGS) entry which is preliminary data.</text>
</comment>
<proteinExistence type="predicted"/>
<sequence>MDLDAFVLKNRELWEELEHLSKLSKLDSVQAQRLVDLYKTTSTHLSFVRTRTPDPMLVSYLSAILGKARRRAGQTKVFHARSVGQFFTRTFPSVLYQLRYWWITTMVVSVLFAFIAGFWLTHHPEVVEQVLGSEQVKEMANNQFEDYYSTYQASEFAAQVWTNNAWVAVQSIALGVTGVMVVKVLFENMMNLAVSGAVMFTAGKGSIFFGLILPHGMLEMTCVFVAAGAGLALFWSWVAPGARTRAQAFGECGRKVLMLSLGLAIVLLLCGIIEAFVTPSPLNTAVRVGIGLTAWIGFMLYALLLGKRAYQNGVDGDIPLWQRDAQTVTAI</sequence>
<evidence type="ECO:0000256" key="1">
    <source>
        <dbReference type="SAM" id="Phobius"/>
    </source>
</evidence>
<feature type="transmembrane region" description="Helical" evidence="1">
    <location>
        <begin position="192"/>
        <end position="212"/>
    </location>
</feature>
<keyword evidence="3" id="KW-1185">Reference proteome</keyword>
<feature type="transmembrane region" description="Helical" evidence="1">
    <location>
        <begin position="284"/>
        <end position="304"/>
    </location>
</feature>
<keyword evidence="1" id="KW-0812">Transmembrane</keyword>
<feature type="transmembrane region" description="Helical" evidence="1">
    <location>
        <begin position="218"/>
        <end position="235"/>
    </location>
</feature>
<dbReference type="PANTHER" id="PTHR35337">
    <property type="entry name" value="SLR1478 PROTEIN"/>
    <property type="match status" value="1"/>
</dbReference>
<evidence type="ECO:0000313" key="3">
    <source>
        <dbReference type="Proteomes" id="UP001247542"/>
    </source>
</evidence>
<dbReference type="EMBL" id="JASXSX010000001">
    <property type="protein sequence ID" value="MDT3766895.1"/>
    <property type="molecule type" value="Genomic_DNA"/>
</dbReference>
<evidence type="ECO:0000313" key="2">
    <source>
        <dbReference type="EMBL" id="MDT3766895.1"/>
    </source>
</evidence>
<dbReference type="InterPro" id="IPR002798">
    <property type="entry name" value="SpoIIM-like"/>
</dbReference>
<feature type="transmembrane region" description="Helical" evidence="1">
    <location>
        <begin position="165"/>
        <end position="185"/>
    </location>
</feature>
<keyword evidence="1" id="KW-1133">Transmembrane helix</keyword>
<dbReference type="Pfam" id="PF01944">
    <property type="entry name" value="SpoIIM"/>
    <property type="match status" value="1"/>
</dbReference>
<keyword evidence="1" id="KW-0472">Membrane</keyword>
<dbReference type="PANTHER" id="PTHR35337:SF1">
    <property type="entry name" value="SLR1478 PROTEIN"/>
    <property type="match status" value="1"/>
</dbReference>
<gene>
    <name evidence="2" type="ORF">QS713_02295</name>
</gene>
<feature type="transmembrane region" description="Helical" evidence="1">
    <location>
        <begin position="256"/>
        <end position="278"/>
    </location>
</feature>
<protein>
    <submittedName>
        <fullName evidence="2">Stage II sporulation protein M</fullName>
    </submittedName>
</protein>
<organism evidence="2 3">
    <name type="scientific">Gleimia hominis</name>
    <dbReference type="NCBI Taxonomy" id="595468"/>
    <lineage>
        <taxon>Bacteria</taxon>
        <taxon>Bacillati</taxon>
        <taxon>Actinomycetota</taxon>
        <taxon>Actinomycetes</taxon>
        <taxon>Actinomycetales</taxon>
        <taxon>Actinomycetaceae</taxon>
        <taxon>Gleimia</taxon>
    </lineage>
</organism>